<feature type="domain" description="ABC transmembrane type-1" evidence="8">
    <location>
        <begin position="53"/>
        <end position="334"/>
    </location>
</feature>
<dbReference type="InterPro" id="IPR039421">
    <property type="entry name" value="Type_1_exporter"/>
</dbReference>
<dbReference type="SUPFAM" id="SSF52540">
    <property type="entry name" value="P-loop containing nucleoside triphosphate hydrolases"/>
    <property type="match status" value="1"/>
</dbReference>
<dbReference type="InterPro" id="IPR011527">
    <property type="entry name" value="ABC1_TM_dom"/>
</dbReference>
<evidence type="ECO:0000256" key="3">
    <source>
        <dbReference type="ARBA" id="ARBA00022989"/>
    </source>
</evidence>
<evidence type="ECO:0000256" key="6">
    <source>
        <dbReference type="SAM" id="Phobius"/>
    </source>
</evidence>
<evidence type="ECO:0000313" key="10">
    <source>
        <dbReference type="Proteomes" id="UP001596540"/>
    </source>
</evidence>
<keyword evidence="10" id="KW-1185">Reference proteome</keyword>
<comment type="caution">
    <text evidence="9">The sequence shown here is derived from an EMBL/GenBank/DDBJ whole genome shotgun (WGS) entry which is preliminary data.</text>
</comment>
<feature type="region of interest" description="Disordered" evidence="5">
    <location>
        <begin position="1"/>
        <end position="32"/>
    </location>
</feature>
<keyword evidence="9" id="KW-0067">ATP-binding</keyword>
<dbReference type="PANTHER" id="PTHR43394">
    <property type="entry name" value="ATP-DEPENDENT PERMEASE MDL1, MITOCHONDRIAL"/>
    <property type="match status" value="1"/>
</dbReference>
<accession>A0ABW2KLG1</accession>
<feature type="domain" description="ABC transporter" evidence="7">
    <location>
        <begin position="361"/>
        <end position="592"/>
    </location>
</feature>
<dbReference type="Gene3D" id="1.20.1560.10">
    <property type="entry name" value="ABC transporter type 1, transmembrane domain"/>
    <property type="match status" value="1"/>
</dbReference>
<dbReference type="Pfam" id="PF00005">
    <property type="entry name" value="ABC_tran"/>
    <property type="match status" value="1"/>
</dbReference>
<dbReference type="Pfam" id="PF00664">
    <property type="entry name" value="ABC_membrane"/>
    <property type="match status" value="1"/>
</dbReference>
<dbReference type="Gene3D" id="3.40.50.300">
    <property type="entry name" value="P-loop containing nucleotide triphosphate hydrolases"/>
    <property type="match status" value="1"/>
</dbReference>
<dbReference type="EMBL" id="JBHTBH010000013">
    <property type="protein sequence ID" value="MFC7330708.1"/>
    <property type="molecule type" value="Genomic_DNA"/>
</dbReference>
<protein>
    <submittedName>
        <fullName evidence="9">ABC transporter ATP-binding protein</fullName>
    </submittedName>
</protein>
<keyword evidence="9" id="KW-0547">Nucleotide-binding</keyword>
<feature type="transmembrane region" description="Helical" evidence="6">
    <location>
        <begin position="51"/>
        <end position="77"/>
    </location>
</feature>
<organism evidence="9 10">
    <name type="scientific">Marinactinospora rubrisoli</name>
    <dbReference type="NCBI Taxonomy" id="2715399"/>
    <lineage>
        <taxon>Bacteria</taxon>
        <taxon>Bacillati</taxon>
        <taxon>Actinomycetota</taxon>
        <taxon>Actinomycetes</taxon>
        <taxon>Streptosporangiales</taxon>
        <taxon>Nocardiopsidaceae</taxon>
        <taxon>Marinactinospora</taxon>
    </lineage>
</organism>
<sequence length="592" mass="60958">MTTTEAPRPTGSDPSGSSAPDQAADPPPLAPLTTWTRRSLRRHLVRRRWRALALAVPLVMAHQVGEAMVPVIVGLVIDGAVATGDVRRGVLGLALLAGVFLAFSWSYRIGARISERVAQSAEHELRVDLARRVLHPRGGAERGRQPGALLSVATSDAQRAAMFTPAIAITAAAVTALAVTVVALLRVSVPLGLLVVAGLPPVLWLTHRLGRPLERRSAAEQERVARAAGLATDLVRGLRVLKGVGAERAAAGRYRAASRDSLRATLVAARAEGLYESGAPLVTGAFLALVAYAGGRLALAGDITVGELIAVVGLAQFLIGPMQRIFRAGAVFAQVRASAGRVAEVLSAPPAVGAGTAEPAARAGALRLDGLTHGGLRDLTLEIAPGEAVGLVVPDQATATALLDCLGHRIRPEGGAVLLDGVPLDHLAPERAHAAVLVSDHEADLFEGTVLANVGAAARDPGRVPDALAAAAADEVAAGLPDGLDTVVSERGRSLSGGQRQRVALARALAADPPVLVLHDPTSAIDAVTEARVASGLRTLRAGRTTVVLTTGPALLAVCDRVVLIHDGEVTTTGRHADLVRDDAGYRAAVLS</sequence>
<dbReference type="InterPro" id="IPR003439">
    <property type="entry name" value="ABC_transporter-like_ATP-bd"/>
</dbReference>
<dbReference type="InterPro" id="IPR036640">
    <property type="entry name" value="ABC1_TM_sf"/>
</dbReference>
<name>A0ABW2KLG1_9ACTN</name>
<dbReference type="PROSITE" id="PS00211">
    <property type="entry name" value="ABC_TRANSPORTER_1"/>
    <property type="match status" value="1"/>
</dbReference>
<comment type="subcellular location">
    <subcellularLocation>
        <location evidence="1">Cell membrane</location>
        <topology evidence="1">Multi-pass membrane protein</topology>
    </subcellularLocation>
</comment>
<dbReference type="PROSITE" id="PS50893">
    <property type="entry name" value="ABC_TRANSPORTER_2"/>
    <property type="match status" value="1"/>
</dbReference>
<dbReference type="PROSITE" id="PS50929">
    <property type="entry name" value="ABC_TM1F"/>
    <property type="match status" value="1"/>
</dbReference>
<dbReference type="RefSeq" id="WP_379873353.1">
    <property type="nucleotide sequence ID" value="NZ_JBHTBH010000013.1"/>
</dbReference>
<evidence type="ECO:0000256" key="2">
    <source>
        <dbReference type="ARBA" id="ARBA00022692"/>
    </source>
</evidence>
<evidence type="ECO:0000259" key="8">
    <source>
        <dbReference type="PROSITE" id="PS50929"/>
    </source>
</evidence>
<feature type="transmembrane region" description="Helical" evidence="6">
    <location>
        <begin position="160"/>
        <end position="183"/>
    </location>
</feature>
<dbReference type="GO" id="GO:0005524">
    <property type="term" value="F:ATP binding"/>
    <property type="evidence" value="ECO:0007669"/>
    <property type="project" value="UniProtKB-KW"/>
</dbReference>
<reference evidence="10" key="1">
    <citation type="journal article" date="2019" name="Int. J. Syst. Evol. Microbiol.">
        <title>The Global Catalogue of Microorganisms (GCM) 10K type strain sequencing project: providing services to taxonomists for standard genome sequencing and annotation.</title>
        <authorList>
            <consortium name="The Broad Institute Genomics Platform"/>
            <consortium name="The Broad Institute Genome Sequencing Center for Infectious Disease"/>
            <person name="Wu L."/>
            <person name="Ma J."/>
        </authorList>
    </citation>
    <scope>NUCLEOTIDE SEQUENCE [LARGE SCALE GENOMIC DNA]</scope>
    <source>
        <strain evidence="10">CGMCC 4.7382</strain>
    </source>
</reference>
<evidence type="ECO:0000256" key="5">
    <source>
        <dbReference type="SAM" id="MobiDB-lite"/>
    </source>
</evidence>
<dbReference type="Proteomes" id="UP001596540">
    <property type="component" value="Unassembled WGS sequence"/>
</dbReference>
<evidence type="ECO:0000313" key="9">
    <source>
        <dbReference type="EMBL" id="MFC7330708.1"/>
    </source>
</evidence>
<keyword evidence="3 6" id="KW-1133">Transmembrane helix</keyword>
<gene>
    <name evidence="9" type="ORF">ACFQRF_23535</name>
</gene>
<feature type="compositionally biased region" description="Low complexity" evidence="5">
    <location>
        <begin position="9"/>
        <end position="24"/>
    </location>
</feature>
<dbReference type="PANTHER" id="PTHR43394:SF1">
    <property type="entry name" value="ATP-BINDING CASSETTE SUB-FAMILY B MEMBER 10, MITOCHONDRIAL"/>
    <property type="match status" value="1"/>
</dbReference>
<dbReference type="SUPFAM" id="SSF90123">
    <property type="entry name" value="ABC transporter transmembrane region"/>
    <property type="match status" value="1"/>
</dbReference>
<evidence type="ECO:0000256" key="1">
    <source>
        <dbReference type="ARBA" id="ARBA00004651"/>
    </source>
</evidence>
<feature type="transmembrane region" description="Helical" evidence="6">
    <location>
        <begin position="89"/>
        <end position="107"/>
    </location>
</feature>
<proteinExistence type="predicted"/>
<keyword evidence="4 6" id="KW-0472">Membrane</keyword>
<keyword evidence="2 6" id="KW-0812">Transmembrane</keyword>
<feature type="transmembrane region" description="Helical" evidence="6">
    <location>
        <begin position="299"/>
        <end position="319"/>
    </location>
</feature>
<dbReference type="CDD" id="cd07346">
    <property type="entry name" value="ABC_6TM_exporters"/>
    <property type="match status" value="1"/>
</dbReference>
<evidence type="ECO:0000256" key="4">
    <source>
        <dbReference type="ARBA" id="ARBA00023136"/>
    </source>
</evidence>
<dbReference type="InterPro" id="IPR017871">
    <property type="entry name" value="ABC_transporter-like_CS"/>
</dbReference>
<evidence type="ECO:0000259" key="7">
    <source>
        <dbReference type="PROSITE" id="PS50893"/>
    </source>
</evidence>
<dbReference type="InterPro" id="IPR027417">
    <property type="entry name" value="P-loop_NTPase"/>
</dbReference>
<feature type="transmembrane region" description="Helical" evidence="6">
    <location>
        <begin position="189"/>
        <end position="206"/>
    </location>
</feature>